<keyword evidence="4 6" id="KW-0862">Zinc</keyword>
<dbReference type="RefSeq" id="WP_092370446.1">
    <property type="nucleotide sequence ID" value="NZ_DAINWJ010000020.1"/>
</dbReference>
<dbReference type="CDD" id="cd05285">
    <property type="entry name" value="sorbitol_DH"/>
    <property type="match status" value="1"/>
</dbReference>
<dbReference type="SUPFAM" id="SSF51735">
    <property type="entry name" value="NAD(P)-binding Rossmann-fold domains"/>
    <property type="match status" value="1"/>
</dbReference>
<evidence type="ECO:0000256" key="6">
    <source>
        <dbReference type="RuleBase" id="RU361277"/>
    </source>
</evidence>
<evidence type="ECO:0000313" key="8">
    <source>
        <dbReference type="EMBL" id="SEU16182.1"/>
    </source>
</evidence>
<dbReference type="Gene3D" id="3.40.50.720">
    <property type="entry name" value="NAD(P)-binding Rossmann-like Domain"/>
    <property type="match status" value="1"/>
</dbReference>
<dbReference type="InterPro" id="IPR036291">
    <property type="entry name" value="NAD(P)-bd_dom_sf"/>
</dbReference>
<dbReference type="Proteomes" id="UP000198508">
    <property type="component" value="Unassembled WGS sequence"/>
</dbReference>
<proteinExistence type="inferred from homology"/>
<keyword evidence="3 6" id="KW-0479">Metal-binding</keyword>
<evidence type="ECO:0000256" key="1">
    <source>
        <dbReference type="ARBA" id="ARBA00001947"/>
    </source>
</evidence>
<evidence type="ECO:0000256" key="2">
    <source>
        <dbReference type="ARBA" id="ARBA00008072"/>
    </source>
</evidence>
<reference evidence="9" key="1">
    <citation type="submission" date="2016-10" db="EMBL/GenBank/DDBJ databases">
        <authorList>
            <person name="Varghese N."/>
            <person name="Submissions S."/>
        </authorList>
    </citation>
    <scope>NUCLEOTIDE SEQUENCE [LARGE SCALE GENOMIC DNA]</scope>
    <source>
        <strain evidence="9">NLAE-zl-G277</strain>
    </source>
</reference>
<dbReference type="GO" id="GO:0008270">
    <property type="term" value="F:zinc ion binding"/>
    <property type="evidence" value="ECO:0007669"/>
    <property type="project" value="InterPro"/>
</dbReference>
<dbReference type="GeneID" id="93280643"/>
<dbReference type="STRING" id="460384.SAMN05216313_13917"/>
<evidence type="ECO:0000259" key="7">
    <source>
        <dbReference type="SMART" id="SM00829"/>
    </source>
</evidence>
<keyword evidence="5" id="KW-0560">Oxidoreductase</keyword>
<dbReference type="InterPro" id="IPR020843">
    <property type="entry name" value="ER"/>
</dbReference>
<sequence>MEGTMKVAVMTGIRKMGFVEREIPKPGAKEVLVRLEYVGICGSDLHYYETGAIGDYVVEPPFVLGHEPGGVVVEVGSGVTHLKVGDRVALEPGKTCGHCEFCREGRYNLCPDVVFFATPPVDGVFQEYVAHEADLCFKLPENVSTLEGALIEPLAVGFHAAIQGEAQLGQRAVVMGAGCIGLVTMMALKARGVSQVYVVDIMEKRLEKALELGADGVINAAKEDVLERAVQLTGGRGMDLVVETAGTEITTRQAIQIARKGSNIVLVGYGKTGEMTLPMSLALDKELTFKTVFRYRHIYPMAIEAVASGKVDLKGIVTDIFPLDQVQKAMDHSVNNKADIVKAVIEIAGKR</sequence>
<dbReference type="InterPro" id="IPR011032">
    <property type="entry name" value="GroES-like_sf"/>
</dbReference>
<dbReference type="InterPro" id="IPR013149">
    <property type="entry name" value="ADH-like_C"/>
</dbReference>
<evidence type="ECO:0000256" key="4">
    <source>
        <dbReference type="ARBA" id="ARBA00022833"/>
    </source>
</evidence>
<accession>A0A1I0JZB4</accession>
<dbReference type="GO" id="GO:0016616">
    <property type="term" value="F:oxidoreductase activity, acting on the CH-OH group of donors, NAD or NADP as acceptor"/>
    <property type="evidence" value="ECO:0007669"/>
    <property type="project" value="InterPro"/>
</dbReference>
<dbReference type="PROSITE" id="PS00059">
    <property type="entry name" value="ADH_ZINC"/>
    <property type="match status" value="1"/>
</dbReference>
<dbReference type="Pfam" id="PF00107">
    <property type="entry name" value="ADH_zinc_N"/>
    <property type="match status" value="1"/>
</dbReference>
<evidence type="ECO:0000256" key="3">
    <source>
        <dbReference type="ARBA" id="ARBA00022723"/>
    </source>
</evidence>
<name>A0A1I0JZB4_9FIRM</name>
<evidence type="ECO:0000313" key="9">
    <source>
        <dbReference type="Proteomes" id="UP000198508"/>
    </source>
</evidence>
<dbReference type="EMBL" id="FOIM01000039">
    <property type="protein sequence ID" value="SEU16182.1"/>
    <property type="molecule type" value="Genomic_DNA"/>
</dbReference>
<dbReference type="PANTHER" id="PTHR43161:SF9">
    <property type="entry name" value="SORBITOL DEHYDROGENASE"/>
    <property type="match status" value="1"/>
</dbReference>
<dbReference type="PANTHER" id="PTHR43161">
    <property type="entry name" value="SORBITOL DEHYDROGENASE"/>
    <property type="match status" value="1"/>
</dbReference>
<dbReference type="Gene3D" id="3.90.180.10">
    <property type="entry name" value="Medium-chain alcohol dehydrogenases, catalytic domain"/>
    <property type="match status" value="1"/>
</dbReference>
<comment type="cofactor">
    <cofactor evidence="1 6">
        <name>Zn(2+)</name>
        <dbReference type="ChEBI" id="CHEBI:29105"/>
    </cofactor>
</comment>
<keyword evidence="9" id="KW-1185">Reference proteome</keyword>
<dbReference type="SMART" id="SM00829">
    <property type="entry name" value="PKS_ER"/>
    <property type="match status" value="1"/>
</dbReference>
<dbReference type="SUPFAM" id="SSF50129">
    <property type="entry name" value="GroES-like"/>
    <property type="match status" value="1"/>
</dbReference>
<dbReference type="InterPro" id="IPR045306">
    <property type="entry name" value="SDH-like"/>
</dbReference>
<dbReference type="AlphaFoldDB" id="A0A1I0JZB4"/>
<organism evidence="8 9">
    <name type="scientific">Enterocloster lavalensis</name>
    <dbReference type="NCBI Taxonomy" id="460384"/>
    <lineage>
        <taxon>Bacteria</taxon>
        <taxon>Bacillati</taxon>
        <taxon>Bacillota</taxon>
        <taxon>Clostridia</taxon>
        <taxon>Lachnospirales</taxon>
        <taxon>Lachnospiraceae</taxon>
        <taxon>Enterocloster</taxon>
    </lineage>
</organism>
<comment type="similarity">
    <text evidence="2 6">Belongs to the zinc-containing alcohol dehydrogenase family.</text>
</comment>
<evidence type="ECO:0000256" key="5">
    <source>
        <dbReference type="ARBA" id="ARBA00023002"/>
    </source>
</evidence>
<dbReference type="InterPro" id="IPR002328">
    <property type="entry name" value="ADH_Zn_CS"/>
</dbReference>
<dbReference type="Pfam" id="PF08240">
    <property type="entry name" value="ADH_N"/>
    <property type="match status" value="1"/>
</dbReference>
<gene>
    <name evidence="8" type="ORF">SAMN05216313_13917</name>
</gene>
<feature type="domain" description="Enoyl reductase (ER)" evidence="7">
    <location>
        <begin position="12"/>
        <end position="345"/>
    </location>
</feature>
<protein>
    <submittedName>
        <fullName evidence="8">L-iditol 2-dehydrogenase</fullName>
    </submittedName>
</protein>
<dbReference type="InterPro" id="IPR013154">
    <property type="entry name" value="ADH-like_N"/>
</dbReference>